<dbReference type="PIRSF" id="PIRSF006246">
    <property type="entry name" value="Asp_decarbox"/>
    <property type="match status" value="1"/>
</dbReference>
<dbReference type="Gene3D" id="2.40.40.20">
    <property type="match status" value="1"/>
</dbReference>
<feature type="active site" description="Schiff-base intermediate with substrate; via pyruvic acid" evidence="9 10">
    <location>
        <position position="25"/>
    </location>
</feature>
<evidence type="ECO:0000256" key="13">
    <source>
        <dbReference type="PIRSR" id="PIRSR006246-5"/>
    </source>
</evidence>
<evidence type="ECO:0000256" key="10">
    <source>
        <dbReference type="PIRSR" id="PIRSR006246-1"/>
    </source>
</evidence>
<keyword evidence="8 9" id="KW-0670">Pyruvate</keyword>
<evidence type="ECO:0000256" key="9">
    <source>
        <dbReference type="HAMAP-Rule" id="MF_00446"/>
    </source>
</evidence>
<evidence type="ECO:0000256" key="12">
    <source>
        <dbReference type="PIRSR" id="PIRSR006246-3"/>
    </source>
</evidence>
<evidence type="ECO:0000256" key="2">
    <source>
        <dbReference type="ARBA" id="ARBA00022655"/>
    </source>
</evidence>
<dbReference type="GO" id="GO:0006523">
    <property type="term" value="P:alanine biosynthetic process"/>
    <property type="evidence" value="ECO:0007669"/>
    <property type="project" value="InterPro"/>
</dbReference>
<accession>A0A9E8LW15</accession>
<comment type="PTM">
    <text evidence="9 12">Is synthesized initially as an inactive proenzyme, which is activated by self-cleavage at a specific serine bond to produce a beta-subunit with a hydroxyl group at its C-terminus and an alpha-subunit with a pyruvoyl group at its N-terminus.</text>
</comment>
<dbReference type="RefSeq" id="WP_275418376.1">
    <property type="nucleotide sequence ID" value="NZ_CP106878.1"/>
</dbReference>
<dbReference type="PANTHER" id="PTHR21012:SF0">
    <property type="entry name" value="ASPARTATE 1-DECARBOXYLASE"/>
    <property type="match status" value="1"/>
</dbReference>
<dbReference type="EMBL" id="CP106878">
    <property type="protein sequence ID" value="WAA10581.1"/>
    <property type="molecule type" value="Genomic_DNA"/>
</dbReference>
<evidence type="ECO:0000256" key="8">
    <source>
        <dbReference type="ARBA" id="ARBA00023317"/>
    </source>
</evidence>
<comment type="cofactor">
    <cofactor evidence="9 10">
        <name>pyruvate</name>
        <dbReference type="ChEBI" id="CHEBI:15361"/>
    </cofactor>
    <text evidence="9 10">Binds 1 pyruvoyl group covalently per subunit.</text>
</comment>
<dbReference type="SUPFAM" id="SSF50692">
    <property type="entry name" value="ADC-like"/>
    <property type="match status" value="1"/>
</dbReference>
<feature type="modified residue" description="Pyruvic acid (Ser)" evidence="9 12">
    <location>
        <position position="25"/>
    </location>
</feature>
<feature type="binding site" evidence="9 11">
    <location>
        <begin position="73"/>
        <end position="75"/>
    </location>
    <ligand>
        <name>substrate</name>
    </ligand>
</feature>
<dbReference type="NCBIfam" id="TIGR00223">
    <property type="entry name" value="panD"/>
    <property type="match status" value="1"/>
</dbReference>
<keyword evidence="2 9" id="KW-0566">Pantothenate biosynthesis</keyword>
<feature type="chain" id="PRO_5039769169" description="Aspartate 1-decarboxylase beta chain" evidence="9 13">
    <location>
        <begin position="1"/>
        <end position="24"/>
    </location>
</feature>
<evidence type="ECO:0000256" key="11">
    <source>
        <dbReference type="PIRSR" id="PIRSR006246-2"/>
    </source>
</evidence>
<dbReference type="AlphaFoldDB" id="A0A9E8LW15"/>
<evidence type="ECO:0000256" key="4">
    <source>
        <dbReference type="ARBA" id="ARBA00022813"/>
    </source>
</evidence>
<dbReference type="HAMAP" id="MF_00446">
    <property type="entry name" value="PanD"/>
    <property type="match status" value="1"/>
</dbReference>
<comment type="subcellular location">
    <subcellularLocation>
        <location evidence="9">Cytoplasm</location>
    </subcellularLocation>
</comment>
<sequence>MYRTLMKAKLHRATVTEANLNYVGSITIDEDLLDAVGMVTNEKVQIVNINNGERFETYIIPGARKSGTVCLNGAAARLVQPGDVVIIISYCLIHEEKIVHHHPKVAFLNERNEIVEMVDEHTKWAQNNGYK</sequence>
<comment type="similarity">
    <text evidence="9">Belongs to the PanD family.</text>
</comment>
<feature type="binding site" evidence="9 11">
    <location>
        <position position="57"/>
    </location>
    <ligand>
        <name>substrate</name>
    </ligand>
</feature>
<feature type="active site" description="Proton donor" evidence="9 10">
    <location>
        <position position="58"/>
    </location>
</feature>
<reference evidence="14" key="1">
    <citation type="submission" date="2022-09" db="EMBL/GenBank/DDBJ databases">
        <title>Complete Genomes of Fervidibacillus albus and Fervidibacillus halotolerans isolated from tidal flat sediments.</title>
        <authorList>
            <person name="Kwon K.K."/>
            <person name="Yang S.-H."/>
            <person name="Park M.J."/>
            <person name="Oh H.-M."/>
        </authorList>
    </citation>
    <scope>NUCLEOTIDE SEQUENCE</scope>
    <source>
        <strain evidence="14">MEBiC13591</strain>
    </source>
</reference>
<proteinExistence type="inferred from homology"/>
<name>A0A9E8LW15_9BACI</name>
<keyword evidence="6 9" id="KW-0456">Lyase</keyword>
<dbReference type="GO" id="GO:0005829">
    <property type="term" value="C:cytosol"/>
    <property type="evidence" value="ECO:0007669"/>
    <property type="project" value="TreeGrafter"/>
</dbReference>
<keyword evidence="15" id="KW-1185">Reference proteome</keyword>
<protein>
    <recommendedName>
        <fullName evidence="9">Aspartate 1-decarboxylase</fullName>
        <ecNumber evidence="9">4.1.1.11</ecNumber>
    </recommendedName>
    <alternativeName>
        <fullName evidence="9">Aspartate alpha-decarboxylase</fullName>
    </alternativeName>
    <component>
        <recommendedName>
            <fullName evidence="9">Aspartate 1-decarboxylase beta chain</fullName>
        </recommendedName>
    </component>
    <component>
        <recommendedName>
            <fullName evidence="9">Aspartate 1-decarboxylase alpha chain</fullName>
        </recommendedName>
    </component>
</protein>
<organism evidence="14 15">
    <name type="scientific">Fervidibacillus albus</name>
    <dbReference type="NCBI Taxonomy" id="2980026"/>
    <lineage>
        <taxon>Bacteria</taxon>
        <taxon>Bacillati</taxon>
        <taxon>Bacillota</taxon>
        <taxon>Bacilli</taxon>
        <taxon>Bacillales</taxon>
        <taxon>Bacillaceae</taxon>
        <taxon>Fervidibacillus</taxon>
    </lineage>
</organism>
<dbReference type="InterPro" id="IPR003190">
    <property type="entry name" value="Asp_decarbox"/>
</dbReference>
<comment type="subunit">
    <text evidence="9">Heterooctamer of four alpha and four beta subunits.</text>
</comment>
<dbReference type="Pfam" id="PF02261">
    <property type="entry name" value="Asp_decarbox"/>
    <property type="match status" value="1"/>
</dbReference>
<dbReference type="EC" id="4.1.1.11" evidence="9"/>
<dbReference type="Proteomes" id="UP001164718">
    <property type="component" value="Chromosome"/>
</dbReference>
<keyword evidence="5 9" id="KW-0865">Zymogen</keyword>
<keyword evidence="3 9" id="KW-0210">Decarboxylase</keyword>
<dbReference type="InterPro" id="IPR009010">
    <property type="entry name" value="Asp_de-COase-like_dom_sf"/>
</dbReference>
<comment type="pathway">
    <text evidence="9">Cofactor biosynthesis; (R)-pantothenate biosynthesis; beta-alanine from L-aspartate: step 1/1.</text>
</comment>
<dbReference type="CDD" id="cd06919">
    <property type="entry name" value="Asp_decarbox"/>
    <property type="match status" value="1"/>
</dbReference>
<keyword evidence="4 9" id="KW-0068">Autocatalytic cleavage</keyword>
<comment type="function">
    <text evidence="9">Catalyzes the pyruvoyl-dependent decarboxylation of aspartate to produce beta-alanine.</text>
</comment>
<evidence type="ECO:0000256" key="6">
    <source>
        <dbReference type="ARBA" id="ARBA00023239"/>
    </source>
</evidence>
<evidence type="ECO:0000313" key="15">
    <source>
        <dbReference type="Proteomes" id="UP001164718"/>
    </source>
</evidence>
<evidence type="ECO:0000256" key="1">
    <source>
        <dbReference type="ARBA" id="ARBA00022490"/>
    </source>
</evidence>
<keyword evidence="7 9" id="KW-0704">Schiff base</keyword>
<evidence type="ECO:0000256" key="5">
    <source>
        <dbReference type="ARBA" id="ARBA00023145"/>
    </source>
</evidence>
<keyword evidence="1 9" id="KW-0963">Cytoplasm</keyword>
<dbReference type="PANTHER" id="PTHR21012">
    <property type="entry name" value="ASPARTATE 1-DECARBOXYLASE"/>
    <property type="match status" value="1"/>
</dbReference>
<evidence type="ECO:0000256" key="3">
    <source>
        <dbReference type="ARBA" id="ARBA00022793"/>
    </source>
</evidence>
<dbReference type="KEGG" id="faf:OE104_04480"/>
<dbReference type="GO" id="GO:0015940">
    <property type="term" value="P:pantothenate biosynthetic process"/>
    <property type="evidence" value="ECO:0007669"/>
    <property type="project" value="UniProtKB-UniRule"/>
</dbReference>
<evidence type="ECO:0000313" key="14">
    <source>
        <dbReference type="EMBL" id="WAA10581.1"/>
    </source>
</evidence>
<comment type="catalytic activity">
    <reaction evidence="9">
        <text>L-aspartate + H(+) = beta-alanine + CO2</text>
        <dbReference type="Rhea" id="RHEA:19497"/>
        <dbReference type="ChEBI" id="CHEBI:15378"/>
        <dbReference type="ChEBI" id="CHEBI:16526"/>
        <dbReference type="ChEBI" id="CHEBI:29991"/>
        <dbReference type="ChEBI" id="CHEBI:57966"/>
        <dbReference type="EC" id="4.1.1.11"/>
    </reaction>
</comment>
<dbReference type="GO" id="GO:0004068">
    <property type="term" value="F:aspartate 1-decarboxylase activity"/>
    <property type="evidence" value="ECO:0007669"/>
    <property type="project" value="UniProtKB-UniRule"/>
</dbReference>
<evidence type="ECO:0000256" key="7">
    <source>
        <dbReference type="ARBA" id="ARBA00023270"/>
    </source>
</evidence>
<gene>
    <name evidence="9" type="primary">panD</name>
    <name evidence="14" type="ORF">OE104_04480</name>
</gene>
<feature type="chain" id="PRO_5039769168" description="Aspartate 1-decarboxylase alpha chain" evidence="9 13">
    <location>
        <begin position="25"/>
        <end position="131"/>
    </location>
</feature>